<dbReference type="AlphaFoldDB" id="A0A7J5B0G3"/>
<feature type="region of interest" description="Disordered" evidence="2">
    <location>
        <begin position="1"/>
        <end position="20"/>
    </location>
</feature>
<dbReference type="InterPro" id="IPR036634">
    <property type="entry name" value="PRD_sf"/>
</dbReference>
<dbReference type="PROSITE" id="PS51372">
    <property type="entry name" value="PRD_2"/>
    <property type="match status" value="2"/>
</dbReference>
<dbReference type="SUPFAM" id="SSF63520">
    <property type="entry name" value="PTS-regulatory domain, PRD"/>
    <property type="match status" value="2"/>
</dbReference>
<dbReference type="InterPro" id="IPR004341">
    <property type="entry name" value="CAT_RNA-bd_dom"/>
</dbReference>
<dbReference type="SUPFAM" id="SSF50151">
    <property type="entry name" value="SacY-like RNA-binding domain"/>
    <property type="match status" value="1"/>
</dbReference>
<keyword evidence="5" id="KW-1185">Reference proteome</keyword>
<dbReference type="InterPro" id="IPR011608">
    <property type="entry name" value="PRD"/>
</dbReference>
<feature type="domain" description="PRD" evidence="3">
    <location>
        <begin position="187"/>
        <end position="297"/>
    </location>
</feature>
<dbReference type="Gene3D" id="2.30.24.10">
    <property type="entry name" value="CAT RNA-binding domain"/>
    <property type="match status" value="1"/>
</dbReference>
<keyword evidence="1" id="KW-0677">Repeat</keyword>
<dbReference type="PANTHER" id="PTHR30185:SF15">
    <property type="entry name" value="CRYPTIC BETA-GLUCOSIDE BGL OPERON ANTITERMINATOR"/>
    <property type="match status" value="1"/>
</dbReference>
<feature type="domain" description="PRD" evidence="3">
    <location>
        <begin position="82"/>
        <end position="186"/>
    </location>
</feature>
<dbReference type="EMBL" id="WBJX01000004">
    <property type="protein sequence ID" value="KAB1637347.1"/>
    <property type="molecule type" value="Genomic_DNA"/>
</dbReference>
<dbReference type="Proteomes" id="UP000490386">
    <property type="component" value="Unassembled WGS sequence"/>
</dbReference>
<organism evidence="4 5">
    <name type="scientific">Pseudoclavibacter terrae</name>
    <dbReference type="NCBI Taxonomy" id="1530195"/>
    <lineage>
        <taxon>Bacteria</taxon>
        <taxon>Bacillati</taxon>
        <taxon>Actinomycetota</taxon>
        <taxon>Actinomycetes</taxon>
        <taxon>Micrococcales</taxon>
        <taxon>Microbacteriaceae</taxon>
        <taxon>Pseudoclavibacter</taxon>
    </lineage>
</organism>
<accession>A0A7J5B0G3</accession>
<dbReference type="Pfam" id="PF00874">
    <property type="entry name" value="PRD"/>
    <property type="match status" value="2"/>
</dbReference>
<comment type="caution">
    <text evidence="4">The sequence shown here is derived from an EMBL/GenBank/DDBJ whole genome shotgun (WGS) entry which is preliminary data.</text>
</comment>
<sequence length="305" mass="33619">MGESRRRNSPDASSSPGPGISKVINNNVVIQIDGSGNERVLMGRGLGFQLKPGDLIDPSRVEKTFVLATGSEGDQALQLLSAVPYAVVEAVMGAVDEAERTLGRDLGKRLPLAIIDHIQYVLERLDKGIRIPATSMPELRVLHPQEFAASKQMAASISAALGRELPPEEAVFLTMHVLNSTRDEPDGTSALLFRRVQHVVVTVEAGLGVDLDVDSHDYARFILHIQFLLQRLVSRSMLRSTDSSFFDFTKRTYPRSFAIAEQVKGYVREATGVELTDEELLYVTVHIERLAQHIAYGTDVEPMLE</sequence>
<dbReference type="InterPro" id="IPR050661">
    <property type="entry name" value="BglG_antiterminators"/>
</dbReference>
<reference evidence="4 5" key="1">
    <citation type="submission" date="2019-09" db="EMBL/GenBank/DDBJ databases">
        <title>Phylogeny of genus Pseudoclavibacter and closely related genus.</title>
        <authorList>
            <person name="Li Y."/>
        </authorList>
    </citation>
    <scope>NUCLEOTIDE SEQUENCE [LARGE SCALE GENOMIC DNA]</scope>
    <source>
        <strain evidence="4 5">THG-MD12</strain>
    </source>
</reference>
<proteinExistence type="predicted"/>
<dbReference type="GO" id="GO:0006355">
    <property type="term" value="P:regulation of DNA-templated transcription"/>
    <property type="evidence" value="ECO:0007669"/>
    <property type="project" value="InterPro"/>
</dbReference>
<protein>
    <submittedName>
        <fullName evidence="4">PRD domain-containing protein</fullName>
    </submittedName>
</protein>
<evidence type="ECO:0000256" key="2">
    <source>
        <dbReference type="SAM" id="MobiDB-lite"/>
    </source>
</evidence>
<evidence type="ECO:0000259" key="3">
    <source>
        <dbReference type="PROSITE" id="PS51372"/>
    </source>
</evidence>
<dbReference type="RefSeq" id="WP_151424369.1">
    <property type="nucleotide sequence ID" value="NZ_CANKVH010000020.1"/>
</dbReference>
<dbReference type="PANTHER" id="PTHR30185">
    <property type="entry name" value="CRYPTIC BETA-GLUCOSIDE BGL OPERON ANTITERMINATOR"/>
    <property type="match status" value="1"/>
</dbReference>
<dbReference type="Pfam" id="PF03123">
    <property type="entry name" value="CAT_RBD"/>
    <property type="match status" value="1"/>
</dbReference>
<evidence type="ECO:0000313" key="5">
    <source>
        <dbReference type="Proteomes" id="UP000490386"/>
    </source>
</evidence>
<gene>
    <name evidence="4" type="ORF">F8O03_13860</name>
</gene>
<dbReference type="InterPro" id="IPR036650">
    <property type="entry name" value="CAT_RNA-bd_dom_sf"/>
</dbReference>
<evidence type="ECO:0000313" key="4">
    <source>
        <dbReference type="EMBL" id="KAB1637347.1"/>
    </source>
</evidence>
<dbReference type="Gene3D" id="1.10.1790.10">
    <property type="entry name" value="PRD domain"/>
    <property type="match status" value="2"/>
</dbReference>
<name>A0A7J5B0G3_9MICO</name>
<dbReference type="OrthoDB" id="9813552at2"/>
<dbReference type="SMART" id="SM01061">
    <property type="entry name" value="CAT_RBD"/>
    <property type="match status" value="1"/>
</dbReference>
<dbReference type="GO" id="GO:0003723">
    <property type="term" value="F:RNA binding"/>
    <property type="evidence" value="ECO:0007669"/>
    <property type="project" value="InterPro"/>
</dbReference>
<evidence type="ECO:0000256" key="1">
    <source>
        <dbReference type="ARBA" id="ARBA00022737"/>
    </source>
</evidence>